<accession>A0A3A8B7U3</accession>
<reference evidence="2 3" key="1">
    <citation type="submission" date="2018-09" db="EMBL/GenBank/DDBJ databases">
        <title>Roseovarius spongiae sp. nov., isolated from a marine sponge.</title>
        <authorList>
            <person name="Zhuang L."/>
            <person name="Luo L."/>
        </authorList>
    </citation>
    <scope>NUCLEOTIDE SEQUENCE [LARGE SCALE GENOMIC DNA]</scope>
    <source>
        <strain evidence="2 3">HN-E21</strain>
    </source>
</reference>
<gene>
    <name evidence="2" type="ORF">D6850_16360</name>
</gene>
<dbReference type="OrthoDB" id="7982727at2"/>
<organism evidence="2 3">
    <name type="scientific">Roseovarius spongiae</name>
    <dbReference type="NCBI Taxonomy" id="2320272"/>
    <lineage>
        <taxon>Bacteria</taxon>
        <taxon>Pseudomonadati</taxon>
        <taxon>Pseudomonadota</taxon>
        <taxon>Alphaproteobacteria</taxon>
        <taxon>Rhodobacterales</taxon>
        <taxon>Roseobacteraceae</taxon>
        <taxon>Roseovarius</taxon>
    </lineage>
</organism>
<proteinExistence type="predicted"/>
<evidence type="ECO:0000313" key="3">
    <source>
        <dbReference type="Proteomes" id="UP000281128"/>
    </source>
</evidence>
<feature type="compositionally biased region" description="Low complexity" evidence="1">
    <location>
        <begin position="203"/>
        <end position="221"/>
    </location>
</feature>
<name>A0A3A8B7U3_9RHOB</name>
<dbReference type="EMBL" id="RAPE01000005">
    <property type="protein sequence ID" value="RKF13069.1"/>
    <property type="molecule type" value="Genomic_DNA"/>
</dbReference>
<comment type="caution">
    <text evidence="2">The sequence shown here is derived from an EMBL/GenBank/DDBJ whole genome shotgun (WGS) entry which is preliminary data.</text>
</comment>
<sequence>MDHHLNETGLDLSQTSDGSSLAYAAAANTNSEAMLPARPVTARKPAVDGKKHFACAFVHGPGAGCVMNTDSLTEMRVALVLLARPDVVNLENQVLFNWQAKDGSQKRLFFDFRATMADGSRIAIMVKYDKKLADDDFRDLIGCFAEQVTQDFADRVTIMTEKRLAELEDSLLVGLEVDETPREEQMPPATDGLSLEFPTPHSQATQPAAEAAAPVDAAPAQTSEAPDDRFYGPAADDAAETWSFGDK</sequence>
<protein>
    <submittedName>
        <fullName evidence="2">Uncharacterized protein</fullName>
    </submittedName>
</protein>
<keyword evidence="3" id="KW-1185">Reference proteome</keyword>
<evidence type="ECO:0000256" key="1">
    <source>
        <dbReference type="SAM" id="MobiDB-lite"/>
    </source>
</evidence>
<dbReference type="AlphaFoldDB" id="A0A3A8B7U3"/>
<evidence type="ECO:0000313" key="2">
    <source>
        <dbReference type="EMBL" id="RKF13069.1"/>
    </source>
</evidence>
<dbReference type="RefSeq" id="WP_121168682.1">
    <property type="nucleotide sequence ID" value="NZ_RAPE01000005.1"/>
</dbReference>
<feature type="region of interest" description="Disordered" evidence="1">
    <location>
        <begin position="178"/>
        <end position="247"/>
    </location>
</feature>
<dbReference type="Proteomes" id="UP000281128">
    <property type="component" value="Unassembled WGS sequence"/>
</dbReference>